<organism evidence="1 2">
    <name type="scientific">Vibrio bivalvicida</name>
    <dbReference type="NCBI Taxonomy" id="1276888"/>
    <lineage>
        <taxon>Bacteria</taxon>
        <taxon>Pseudomonadati</taxon>
        <taxon>Pseudomonadota</taxon>
        <taxon>Gammaproteobacteria</taxon>
        <taxon>Vibrionales</taxon>
        <taxon>Vibrionaceae</taxon>
        <taxon>Vibrio</taxon>
        <taxon>Vibrio oreintalis group</taxon>
    </lineage>
</organism>
<comment type="caution">
    <text evidence="1">The sequence shown here is derived from an EMBL/GenBank/DDBJ whole genome shotgun (WGS) entry which is preliminary data.</text>
</comment>
<dbReference type="CDD" id="cd06225">
    <property type="entry name" value="HAMP"/>
    <property type="match status" value="1"/>
</dbReference>
<dbReference type="EMBL" id="JBGOOS010000078">
    <property type="protein sequence ID" value="MEZ8211789.1"/>
    <property type="molecule type" value="Genomic_DNA"/>
</dbReference>
<keyword evidence="2" id="KW-1185">Reference proteome</keyword>
<evidence type="ECO:0000313" key="1">
    <source>
        <dbReference type="EMBL" id="MEZ8211789.1"/>
    </source>
</evidence>
<name>A0ABV4MQE3_9VIBR</name>
<protein>
    <recommendedName>
        <fullName evidence="3">HAMP domain-containing protein</fullName>
    </recommendedName>
</protein>
<gene>
    <name evidence="1" type="ORF">ACED39_23850</name>
</gene>
<dbReference type="SUPFAM" id="SSF58104">
    <property type="entry name" value="Methyl-accepting chemotaxis protein (MCP) signaling domain"/>
    <property type="match status" value="1"/>
</dbReference>
<sequence length="64" mass="7059">MRNTPISIDSKDETGKLASYFNQFLDALKLIVLQITESGKQMLNSSGQAIEIAGKMAEISDRQI</sequence>
<proteinExistence type="predicted"/>
<accession>A0ABV4MQE3</accession>
<evidence type="ECO:0000313" key="2">
    <source>
        <dbReference type="Proteomes" id="UP001569151"/>
    </source>
</evidence>
<dbReference type="Gene3D" id="1.10.287.950">
    <property type="entry name" value="Methyl-accepting chemotaxis protein"/>
    <property type="match status" value="1"/>
</dbReference>
<dbReference type="Proteomes" id="UP001569151">
    <property type="component" value="Unassembled WGS sequence"/>
</dbReference>
<evidence type="ECO:0008006" key="3">
    <source>
        <dbReference type="Google" id="ProtNLM"/>
    </source>
</evidence>
<dbReference type="RefSeq" id="WP_371720574.1">
    <property type="nucleotide sequence ID" value="NZ_JBGOOF010000072.1"/>
</dbReference>
<reference evidence="1 2" key="1">
    <citation type="submission" date="2024-06" db="EMBL/GenBank/DDBJ databases">
        <authorList>
            <person name="Steensen K."/>
            <person name="Seneca J."/>
            <person name="Bartlau N."/>
            <person name="Yu A.X."/>
            <person name="Polz M.F."/>
        </authorList>
    </citation>
    <scope>NUCLEOTIDE SEQUENCE [LARGE SCALE GENOMIC DNA]</scope>
    <source>
        <strain evidence="1 2">1F146</strain>
    </source>
</reference>